<evidence type="ECO:0000256" key="1">
    <source>
        <dbReference type="SAM" id="MobiDB-lite"/>
    </source>
</evidence>
<protein>
    <recommendedName>
        <fullName evidence="5">DoxX family protein</fullName>
    </recommendedName>
</protein>
<keyword evidence="2" id="KW-1133">Transmembrane helix</keyword>
<dbReference type="Proteomes" id="UP001164459">
    <property type="component" value="Chromosome"/>
</dbReference>
<feature type="transmembrane region" description="Helical" evidence="2">
    <location>
        <begin position="250"/>
        <end position="269"/>
    </location>
</feature>
<reference evidence="3" key="1">
    <citation type="submission" date="2022-11" db="EMBL/GenBank/DDBJ databases">
        <title>Minimal conservation of predation-associated metabolite biosynthetic gene clusters underscores biosynthetic potential of Myxococcota including descriptions for ten novel species: Archangium lansinium sp. nov., Myxococcus landrumus sp. nov., Nannocystis bai.</title>
        <authorList>
            <person name="Ahearne A."/>
            <person name="Stevens C."/>
            <person name="Dowd S."/>
        </authorList>
    </citation>
    <scope>NUCLEOTIDE SEQUENCE</scope>
    <source>
        <strain evidence="3">Fl3</strain>
    </source>
</reference>
<proteinExistence type="predicted"/>
<keyword evidence="2" id="KW-0812">Transmembrane</keyword>
<feature type="transmembrane region" description="Helical" evidence="2">
    <location>
        <begin position="169"/>
        <end position="188"/>
    </location>
</feature>
<feature type="transmembrane region" description="Helical" evidence="2">
    <location>
        <begin position="226"/>
        <end position="243"/>
    </location>
</feature>
<name>A0ABY7GUE1_9BACT</name>
<feature type="transmembrane region" description="Helical" evidence="2">
    <location>
        <begin position="138"/>
        <end position="157"/>
    </location>
</feature>
<feature type="transmembrane region" description="Helical" evidence="2">
    <location>
        <begin position="66"/>
        <end position="85"/>
    </location>
</feature>
<sequence>MAGERDGAERSSEEADSAALRRPRKGSIFASEVPPGAVCADAMDGNLCAGQVSSPPMEIATRQWSLARRLGLVFLVTLMALYNGPIMVSAVPVLGELFVAGWMALASVLVPVFGGLLGLTEPIAMSVANSGDSLWSHVQLFGFAVISAFVALVAAALDRSRIDHARLYAGLRVFLRYALALAMFRYGFAKLVGSQFMAPNPITLSRTYGDSSPMGLLWTFMGYSPTYQAFSGLAEIAAGVLLLSRRTTALGSLLACGVLANVVMLNLCYDVPVKQFSAQLLLIAVLLVLHDARRLVDVFVRNRPVAAEPDPPGPGRTRQRVAWAAKGAFVTLVLVNVARAHLMTAEMQAQAARGPLYGAWEVEFFALDGEERRLRPDDAVRWRQLVIPAYPWALVRPVRGDATAFGYAYDETAGTLTLTEHRDGEAHDYVLQASQPTPDQLVLSGPIAQGDLHARLWRVPDDTSVLMARTFRWIQEGNFNR</sequence>
<evidence type="ECO:0000313" key="4">
    <source>
        <dbReference type="Proteomes" id="UP001164459"/>
    </source>
</evidence>
<evidence type="ECO:0000313" key="3">
    <source>
        <dbReference type="EMBL" id="WAS90515.1"/>
    </source>
</evidence>
<accession>A0ABY7GUE1</accession>
<feature type="region of interest" description="Disordered" evidence="1">
    <location>
        <begin position="1"/>
        <end position="22"/>
    </location>
</feature>
<organism evidence="3 4">
    <name type="scientific">Nannocystis punicea</name>
    <dbReference type="NCBI Taxonomy" id="2995304"/>
    <lineage>
        <taxon>Bacteria</taxon>
        <taxon>Pseudomonadati</taxon>
        <taxon>Myxococcota</taxon>
        <taxon>Polyangia</taxon>
        <taxon>Nannocystales</taxon>
        <taxon>Nannocystaceae</taxon>
        <taxon>Nannocystis</taxon>
    </lineage>
</organism>
<feature type="transmembrane region" description="Helical" evidence="2">
    <location>
        <begin position="97"/>
        <end position="118"/>
    </location>
</feature>
<dbReference type="EMBL" id="CP114040">
    <property type="protein sequence ID" value="WAS90515.1"/>
    <property type="molecule type" value="Genomic_DNA"/>
</dbReference>
<keyword evidence="4" id="KW-1185">Reference proteome</keyword>
<gene>
    <name evidence="3" type="ORF">O0S08_30370</name>
</gene>
<feature type="compositionally biased region" description="Basic and acidic residues" evidence="1">
    <location>
        <begin position="1"/>
        <end position="13"/>
    </location>
</feature>
<keyword evidence="2" id="KW-0472">Membrane</keyword>
<dbReference type="RefSeq" id="WP_269032842.1">
    <property type="nucleotide sequence ID" value="NZ_CP114040.1"/>
</dbReference>
<evidence type="ECO:0000256" key="2">
    <source>
        <dbReference type="SAM" id="Phobius"/>
    </source>
</evidence>
<evidence type="ECO:0008006" key="5">
    <source>
        <dbReference type="Google" id="ProtNLM"/>
    </source>
</evidence>